<evidence type="ECO:0000313" key="1">
    <source>
        <dbReference type="EMBL" id="PJA39009.1"/>
    </source>
</evidence>
<dbReference type="Proteomes" id="UP000231195">
    <property type="component" value="Unassembled WGS sequence"/>
</dbReference>
<name>A0A2M7WZJ8_UNCKA</name>
<proteinExistence type="predicted"/>
<dbReference type="EMBL" id="PFWZ01000203">
    <property type="protein sequence ID" value="PJA39009.1"/>
    <property type="molecule type" value="Genomic_DNA"/>
</dbReference>
<protein>
    <submittedName>
        <fullName evidence="1">Uncharacterized protein</fullName>
    </submittedName>
</protein>
<comment type="caution">
    <text evidence="1">The sequence shown here is derived from an EMBL/GenBank/DDBJ whole genome shotgun (WGS) entry which is preliminary data.</text>
</comment>
<accession>A0A2M7WZJ8</accession>
<feature type="non-terminal residue" evidence="1">
    <location>
        <position position="32"/>
    </location>
</feature>
<evidence type="ECO:0000313" key="2">
    <source>
        <dbReference type="Proteomes" id="UP000231195"/>
    </source>
</evidence>
<sequence length="32" mass="3666">MKTSNGIKIIENYDLVKLNTFGVFANAQFFIE</sequence>
<gene>
    <name evidence="1" type="ORF">CO179_06070</name>
</gene>
<dbReference type="AlphaFoldDB" id="A0A2M7WZJ8"/>
<reference evidence="2" key="1">
    <citation type="submission" date="2017-09" db="EMBL/GenBank/DDBJ databases">
        <title>Depth-based differentiation of microbial function through sediment-hosted aquifers and enrichment of novel symbionts in the deep terrestrial subsurface.</title>
        <authorList>
            <person name="Probst A.J."/>
            <person name="Ladd B."/>
            <person name="Jarett J.K."/>
            <person name="Geller-Mcgrath D.E."/>
            <person name="Sieber C.M.K."/>
            <person name="Emerson J.B."/>
            <person name="Anantharaman K."/>
            <person name="Thomas B.C."/>
            <person name="Malmstrom R."/>
            <person name="Stieglmeier M."/>
            <person name="Klingl A."/>
            <person name="Woyke T."/>
            <person name="Ryan C.M."/>
            <person name="Banfield J.F."/>
        </authorList>
    </citation>
    <scope>NUCLEOTIDE SEQUENCE [LARGE SCALE GENOMIC DNA]</scope>
</reference>
<organism evidence="1 2">
    <name type="scientific">candidate division WWE3 bacterium CG_4_9_14_3_um_filter_39_7</name>
    <dbReference type="NCBI Taxonomy" id="1975080"/>
    <lineage>
        <taxon>Bacteria</taxon>
        <taxon>Katanobacteria</taxon>
    </lineage>
</organism>